<evidence type="ECO:0000313" key="1">
    <source>
        <dbReference type="EMBL" id="KAJ0021267.1"/>
    </source>
</evidence>
<proteinExistence type="predicted"/>
<accession>A0ACC0XRU6</accession>
<reference evidence="2" key="1">
    <citation type="journal article" date="2023" name="G3 (Bethesda)">
        <title>Genome assembly and association tests identify interacting loci associated with vigor, precocity, and sex in interspecific pistachio rootstocks.</title>
        <authorList>
            <person name="Palmer W."/>
            <person name="Jacygrad E."/>
            <person name="Sagayaradj S."/>
            <person name="Cavanaugh K."/>
            <person name="Han R."/>
            <person name="Bertier L."/>
            <person name="Beede B."/>
            <person name="Kafkas S."/>
            <person name="Golino D."/>
            <person name="Preece J."/>
            <person name="Michelmore R."/>
        </authorList>
    </citation>
    <scope>NUCLEOTIDE SEQUENCE [LARGE SCALE GENOMIC DNA]</scope>
</reference>
<dbReference type="Proteomes" id="UP001163603">
    <property type="component" value="Chromosome 11"/>
</dbReference>
<evidence type="ECO:0000313" key="2">
    <source>
        <dbReference type="Proteomes" id="UP001163603"/>
    </source>
</evidence>
<organism evidence="1 2">
    <name type="scientific">Pistacia integerrima</name>
    <dbReference type="NCBI Taxonomy" id="434235"/>
    <lineage>
        <taxon>Eukaryota</taxon>
        <taxon>Viridiplantae</taxon>
        <taxon>Streptophyta</taxon>
        <taxon>Embryophyta</taxon>
        <taxon>Tracheophyta</taxon>
        <taxon>Spermatophyta</taxon>
        <taxon>Magnoliopsida</taxon>
        <taxon>eudicotyledons</taxon>
        <taxon>Gunneridae</taxon>
        <taxon>Pentapetalae</taxon>
        <taxon>rosids</taxon>
        <taxon>malvids</taxon>
        <taxon>Sapindales</taxon>
        <taxon>Anacardiaceae</taxon>
        <taxon>Pistacia</taxon>
    </lineage>
</organism>
<name>A0ACC0XRU6_9ROSI</name>
<keyword evidence="2" id="KW-1185">Reference proteome</keyword>
<dbReference type="EMBL" id="CM047746">
    <property type="protein sequence ID" value="KAJ0021267.1"/>
    <property type="molecule type" value="Genomic_DNA"/>
</dbReference>
<gene>
    <name evidence="1" type="ORF">Pint_31965</name>
</gene>
<protein>
    <submittedName>
        <fullName evidence="1">Uncharacterized protein</fullName>
    </submittedName>
</protein>
<sequence length="185" mass="20770">MAWRELLKKSIHGTRTRALAGSVSTSAKFISDFSFSSLLRRSSYSEVLTKEHPIRCFHASPELLARRRNEESGNLKTSKREKKGKFKKRTNVKPPVEAAYVPPKPKKPAKFLQDKPINIFEGMTIIELAKQAGQSIATLQDILINVGEKVQSEFDPLSIDVAELVAMVFSLFLDANNCVILFVLH</sequence>
<comment type="caution">
    <text evidence="1">The sequence shown here is derived from an EMBL/GenBank/DDBJ whole genome shotgun (WGS) entry which is preliminary data.</text>
</comment>